<comment type="caution">
    <text evidence="5">The sequence shown here is derived from an EMBL/GenBank/DDBJ whole genome shotgun (WGS) entry which is preliminary data.</text>
</comment>
<feature type="domain" description="Putative zinc-finger" evidence="4">
    <location>
        <begin position="11"/>
        <end position="44"/>
    </location>
</feature>
<protein>
    <recommendedName>
        <fullName evidence="2">Anti-sigma-W factor RsiW</fullName>
    </recommendedName>
</protein>
<evidence type="ECO:0000256" key="3">
    <source>
        <dbReference type="SAM" id="Phobius"/>
    </source>
</evidence>
<sequence length="217" mass="24734">MRKETEMKITCDIIQDLLPLYADDVLSDDSKELVKEHLAECESCSKSLNLALTMSVPSEGVDTSKPLRKIKKKLQKRSAIIALTAAACVLLICVGIVYYVFYDEIPIAYEPGKITAKEAYDETVDIYIQGDYYGSQNEIHNGDVYISFTTSRWINSRSDYKYDDAKFHAFAVSRTKLLDNSNGKAQKSEQIKAIYYQSDYDDRPHLLWKAEAKNQKN</sequence>
<feature type="transmembrane region" description="Helical" evidence="3">
    <location>
        <begin position="78"/>
        <end position="101"/>
    </location>
</feature>
<dbReference type="AlphaFoldDB" id="A0A415E3A9"/>
<keyword evidence="6" id="KW-1185">Reference proteome</keyword>
<evidence type="ECO:0000256" key="1">
    <source>
        <dbReference type="ARBA" id="ARBA00024353"/>
    </source>
</evidence>
<dbReference type="Gene3D" id="1.10.10.1320">
    <property type="entry name" value="Anti-sigma factor, zinc-finger domain"/>
    <property type="match status" value="1"/>
</dbReference>
<dbReference type="Pfam" id="PF13490">
    <property type="entry name" value="zf-HC2"/>
    <property type="match status" value="1"/>
</dbReference>
<gene>
    <name evidence="5" type="ORF">DW099_06880</name>
</gene>
<dbReference type="EMBL" id="QRMS01000002">
    <property type="protein sequence ID" value="RHJ88137.1"/>
    <property type="molecule type" value="Genomic_DNA"/>
</dbReference>
<organism evidence="5 6">
    <name type="scientific">Emergencia timonensis</name>
    <dbReference type="NCBI Taxonomy" id="1776384"/>
    <lineage>
        <taxon>Bacteria</taxon>
        <taxon>Bacillati</taxon>
        <taxon>Bacillota</taxon>
        <taxon>Clostridia</taxon>
        <taxon>Peptostreptococcales</taxon>
        <taxon>Anaerovoracaceae</taxon>
        <taxon>Emergencia</taxon>
    </lineage>
</organism>
<keyword evidence="3" id="KW-1133">Transmembrane helix</keyword>
<evidence type="ECO:0000313" key="5">
    <source>
        <dbReference type="EMBL" id="RHJ88137.1"/>
    </source>
</evidence>
<proteinExistence type="inferred from homology"/>
<dbReference type="OrthoDB" id="6194834at2"/>
<dbReference type="Proteomes" id="UP000284841">
    <property type="component" value="Unassembled WGS sequence"/>
</dbReference>
<keyword evidence="3" id="KW-0472">Membrane</keyword>
<name>A0A415E3A9_9FIRM</name>
<evidence type="ECO:0000259" key="4">
    <source>
        <dbReference type="Pfam" id="PF13490"/>
    </source>
</evidence>
<keyword evidence="3" id="KW-0812">Transmembrane</keyword>
<dbReference type="InterPro" id="IPR027383">
    <property type="entry name" value="Znf_put"/>
</dbReference>
<comment type="similarity">
    <text evidence="1">Belongs to the zinc-associated anti-sigma factor (ZAS) superfamily. Anti-sigma-W factor family.</text>
</comment>
<reference evidence="5 6" key="1">
    <citation type="submission" date="2018-08" db="EMBL/GenBank/DDBJ databases">
        <title>A genome reference for cultivated species of the human gut microbiota.</title>
        <authorList>
            <person name="Zou Y."/>
            <person name="Xue W."/>
            <person name="Luo G."/>
        </authorList>
    </citation>
    <scope>NUCLEOTIDE SEQUENCE [LARGE SCALE GENOMIC DNA]</scope>
    <source>
        <strain evidence="5 6">AM07-24</strain>
    </source>
</reference>
<accession>A0A415E3A9</accession>
<evidence type="ECO:0000256" key="2">
    <source>
        <dbReference type="ARBA" id="ARBA00024438"/>
    </source>
</evidence>
<dbReference type="InterPro" id="IPR041916">
    <property type="entry name" value="Anti_sigma_zinc_sf"/>
</dbReference>
<evidence type="ECO:0000313" key="6">
    <source>
        <dbReference type="Proteomes" id="UP000284841"/>
    </source>
</evidence>